<evidence type="ECO:0000313" key="2">
    <source>
        <dbReference type="EMBL" id="MPN53216.1"/>
    </source>
</evidence>
<sequence>MGLKGVAPTLIECEVGINCNPNEKYDIVFIDIFKDLDDLKAYAGHPEHVKAAQILKEAGTMRACLDFEI</sequence>
<proteinExistence type="predicted"/>
<feature type="domain" description="Stress-response A/B barrel" evidence="1">
    <location>
        <begin position="1"/>
        <end position="67"/>
    </location>
</feature>
<dbReference type="AlphaFoldDB" id="A0A645IQ50"/>
<accession>A0A645IQ50</accession>
<organism evidence="2">
    <name type="scientific">bioreactor metagenome</name>
    <dbReference type="NCBI Taxonomy" id="1076179"/>
    <lineage>
        <taxon>unclassified sequences</taxon>
        <taxon>metagenomes</taxon>
        <taxon>ecological metagenomes</taxon>
    </lineage>
</organism>
<name>A0A645IQ50_9ZZZZ</name>
<dbReference type="EMBL" id="VSSQ01120105">
    <property type="protein sequence ID" value="MPN53216.1"/>
    <property type="molecule type" value="Genomic_DNA"/>
</dbReference>
<dbReference type="Gene3D" id="3.30.70.100">
    <property type="match status" value="1"/>
</dbReference>
<dbReference type="InterPro" id="IPR013097">
    <property type="entry name" value="Dabb"/>
</dbReference>
<dbReference type="PROSITE" id="PS51502">
    <property type="entry name" value="S_R_A_B_BARREL"/>
    <property type="match status" value="1"/>
</dbReference>
<evidence type="ECO:0000259" key="1">
    <source>
        <dbReference type="PROSITE" id="PS51502"/>
    </source>
</evidence>
<gene>
    <name evidence="2" type="ORF">SDC9_200880</name>
</gene>
<reference evidence="2" key="1">
    <citation type="submission" date="2019-08" db="EMBL/GenBank/DDBJ databases">
        <authorList>
            <person name="Kucharzyk K."/>
            <person name="Murdoch R.W."/>
            <person name="Higgins S."/>
            <person name="Loffler F."/>
        </authorList>
    </citation>
    <scope>NUCLEOTIDE SEQUENCE</scope>
</reference>
<dbReference type="SUPFAM" id="SSF54909">
    <property type="entry name" value="Dimeric alpha+beta barrel"/>
    <property type="match status" value="1"/>
</dbReference>
<dbReference type="InterPro" id="IPR011008">
    <property type="entry name" value="Dimeric_a/b-barrel"/>
</dbReference>
<dbReference type="Pfam" id="PF07876">
    <property type="entry name" value="Dabb"/>
    <property type="match status" value="1"/>
</dbReference>
<comment type="caution">
    <text evidence="2">The sequence shown here is derived from an EMBL/GenBank/DDBJ whole genome shotgun (WGS) entry which is preliminary data.</text>
</comment>
<protein>
    <recommendedName>
        <fullName evidence="1">Stress-response A/B barrel domain-containing protein</fullName>
    </recommendedName>
</protein>